<sequence length="250" mass="27227">MSALPKVTVKLRRGIGEDPRRNMMSALTDQLDKTRFFIDGEADWTAEFGPVPRPTGRAYTHGVRAAAVTLADEIREHDGGPLVVGGFSAGAAVVNTALRMLSYRERQAKVTRAILVADPAMPASIRLDQLVGTRRPNSSGITGGKSIWTPDGSRMLTWVAHQGDAICCCPLLSPLRTLADQLTGMSLSDLGGWGAELHTKLVTRAFQPTNVLGMSEALWDLDGYIRRGEHVRHYPPMLAQLGAQLNKEMR</sequence>
<protein>
    <submittedName>
        <fullName evidence="1">PE-PPE domain-containing protein</fullName>
    </submittedName>
</protein>
<dbReference type="RefSeq" id="WP_068361667.1">
    <property type="nucleotide sequence ID" value="NZ_FOJN01000016.1"/>
</dbReference>
<name>A0A1I0UAM7_9NOCA</name>
<reference evidence="1 2" key="1">
    <citation type="submission" date="2016-10" db="EMBL/GenBank/DDBJ databases">
        <authorList>
            <person name="de Groot N.N."/>
        </authorList>
    </citation>
    <scope>NUCLEOTIDE SEQUENCE [LARGE SCALE GENOMIC DNA]</scope>
    <source>
        <strain evidence="1 2">DSM 44908</strain>
    </source>
</reference>
<dbReference type="EMBL" id="FOJN01000016">
    <property type="protein sequence ID" value="SFA60887.1"/>
    <property type="molecule type" value="Genomic_DNA"/>
</dbReference>
<dbReference type="InterPro" id="IPR029058">
    <property type="entry name" value="AB_hydrolase_fold"/>
</dbReference>
<dbReference type="SUPFAM" id="SSF53474">
    <property type="entry name" value="alpha/beta-Hydrolases"/>
    <property type="match status" value="1"/>
</dbReference>
<dbReference type="AlphaFoldDB" id="A0A1I0UAM7"/>
<gene>
    <name evidence="1" type="ORF">SAMN05444374_11654</name>
</gene>
<organism evidence="1 2">
    <name type="scientific">Rhodococcoides kroppenstedtii</name>
    <dbReference type="NCBI Taxonomy" id="293050"/>
    <lineage>
        <taxon>Bacteria</taxon>
        <taxon>Bacillati</taxon>
        <taxon>Actinomycetota</taxon>
        <taxon>Actinomycetes</taxon>
        <taxon>Mycobacteriales</taxon>
        <taxon>Nocardiaceae</taxon>
        <taxon>Rhodococcoides</taxon>
    </lineage>
</organism>
<dbReference type="GeneID" id="85487313"/>
<evidence type="ECO:0000313" key="1">
    <source>
        <dbReference type="EMBL" id="SFA60887.1"/>
    </source>
</evidence>
<accession>A0A1I0UAM7</accession>
<dbReference type="Proteomes" id="UP000182054">
    <property type="component" value="Unassembled WGS sequence"/>
</dbReference>
<evidence type="ECO:0000313" key="2">
    <source>
        <dbReference type="Proteomes" id="UP000182054"/>
    </source>
</evidence>
<dbReference type="Gene3D" id="3.40.50.1820">
    <property type="entry name" value="alpha/beta hydrolase"/>
    <property type="match status" value="1"/>
</dbReference>
<proteinExistence type="predicted"/>